<sequence>MGKGNSAFETANHLVSATRVTHLCSPNPIKMAWQTHFFGHLRAVNNDFLDTYILKGQNSVLDANVDSIKKVDGEYHVEITFTHAEGQRASLAYDRVLCCTGFRWDPTFFADSCRPDMACEDRLPAMTSGWESTNLPGVFYAGTITQIRDLKKTMSSVLHGFRFNTAALFNILGERFMDVAWPSDSFEATPENIANKITAQVSSAAGLMHQPGFLGDCLVVDDETGMAHYHANMAVDYIQESHFADNSHYYIITMEYGEFEGDIFNKHRVPDAAKGYDDAYLHPRIRRMCRGQMISEHHISESLENDWRVGEHPGERPLIRAIDFIGQTDATRYQQTHRDQLLRFLSDQLAVGSPSEAELPALVCPSSPNASAAISTAIQSTGNTCPISRNG</sequence>
<gene>
    <name evidence="1" type="ORF">RSSM_00240</name>
</gene>
<proteinExistence type="predicted"/>
<dbReference type="SUPFAM" id="SSF51905">
    <property type="entry name" value="FAD/NAD(P)-binding domain"/>
    <property type="match status" value="1"/>
</dbReference>
<protein>
    <submittedName>
        <fullName evidence="1">FAD-dependent oxidoreductase domain-containing protein 2</fullName>
    </submittedName>
</protein>
<dbReference type="Pfam" id="PF13738">
    <property type="entry name" value="Pyr_redox_3"/>
    <property type="match status" value="1"/>
</dbReference>
<evidence type="ECO:0000313" key="1">
    <source>
        <dbReference type="EMBL" id="EMI58307.1"/>
    </source>
</evidence>
<dbReference type="AlphaFoldDB" id="M5UA51"/>
<accession>M5UA51</accession>
<comment type="caution">
    <text evidence="1">The sequence shown here is derived from an EMBL/GenBank/DDBJ whole genome shotgun (WGS) entry which is preliminary data.</text>
</comment>
<dbReference type="PATRIC" id="fig|1263870.3.peg.263"/>
<reference evidence="1 2" key="1">
    <citation type="journal article" date="2013" name="Mar. Genomics">
        <title>Expression of sulfatases in Rhodopirellula baltica and the diversity of sulfatases in the genus Rhodopirellula.</title>
        <authorList>
            <person name="Wegner C.E."/>
            <person name="Richter-Heitmann T."/>
            <person name="Klindworth A."/>
            <person name="Klockow C."/>
            <person name="Richter M."/>
            <person name="Achstetter T."/>
            <person name="Glockner F.O."/>
            <person name="Harder J."/>
        </authorList>
    </citation>
    <scope>NUCLEOTIDE SEQUENCE [LARGE SCALE GENOMIC DNA]</scope>
    <source>
        <strain evidence="1 2">SM41</strain>
    </source>
</reference>
<dbReference type="Gene3D" id="3.50.50.60">
    <property type="entry name" value="FAD/NAD(P)-binding domain"/>
    <property type="match status" value="1"/>
</dbReference>
<dbReference type="InterPro" id="IPR036188">
    <property type="entry name" value="FAD/NAD-bd_sf"/>
</dbReference>
<organism evidence="1 2">
    <name type="scientific">Rhodopirellula sallentina SM41</name>
    <dbReference type="NCBI Taxonomy" id="1263870"/>
    <lineage>
        <taxon>Bacteria</taxon>
        <taxon>Pseudomonadati</taxon>
        <taxon>Planctomycetota</taxon>
        <taxon>Planctomycetia</taxon>
        <taxon>Pirellulales</taxon>
        <taxon>Pirellulaceae</taxon>
        <taxon>Rhodopirellula</taxon>
    </lineage>
</organism>
<evidence type="ECO:0000313" key="2">
    <source>
        <dbReference type="Proteomes" id="UP000011885"/>
    </source>
</evidence>
<name>M5UA51_9BACT</name>
<dbReference type="Proteomes" id="UP000011885">
    <property type="component" value="Unassembled WGS sequence"/>
</dbReference>
<dbReference type="EMBL" id="ANOH01000020">
    <property type="protein sequence ID" value="EMI58307.1"/>
    <property type="molecule type" value="Genomic_DNA"/>
</dbReference>
<keyword evidence="2" id="KW-1185">Reference proteome</keyword>